<reference evidence="2" key="1">
    <citation type="submission" date="2019-10" db="EMBL/GenBank/DDBJ databases">
        <authorList>
            <person name="Soares A.E.R."/>
            <person name="Aleixo A."/>
            <person name="Schneider P."/>
            <person name="Miyaki C.Y."/>
            <person name="Schneider M.P."/>
            <person name="Mello C."/>
            <person name="Vasconcelos A.T.R."/>
        </authorList>
    </citation>
    <scope>NUCLEOTIDE SEQUENCE</scope>
    <source>
        <tissue evidence="2">Muscle</tissue>
    </source>
</reference>
<evidence type="ECO:0000256" key="1">
    <source>
        <dbReference type="SAM" id="MobiDB-lite"/>
    </source>
</evidence>
<gene>
    <name evidence="2" type="ORF">WISP_65807</name>
</gene>
<evidence type="ECO:0000313" key="3">
    <source>
        <dbReference type="Proteomes" id="UP001145742"/>
    </source>
</evidence>
<protein>
    <submittedName>
        <fullName evidence="2">Uncharacterized protein</fullName>
    </submittedName>
</protein>
<dbReference type="EMBL" id="WHWB01033778">
    <property type="protein sequence ID" value="KAJ7417179.1"/>
    <property type="molecule type" value="Genomic_DNA"/>
</dbReference>
<feature type="region of interest" description="Disordered" evidence="1">
    <location>
        <begin position="76"/>
        <end position="99"/>
    </location>
</feature>
<name>A0ABQ9DE51_9PASS</name>
<comment type="caution">
    <text evidence="2">The sequence shown here is derived from an EMBL/GenBank/DDBJ whole genome shotgun (WGS) entry which is preliminary data.</text>
</comment>
<dbReference type="Proteomes" id="UP001145742">
    <property type="component" value="Unassembled WGS sequence"/>
</dbReference>
<feature type="region of interest" description="Disordered" evidence="1">
    <location>
        <begin position="1"/>
        <end position="26"/>
    </location>
</feature>
<proteinExistence type="predicted"/>
<sequence length="99" mass="11402">MWQKQVQKFQDTEDSEEEKDRRTIRDRAEIPLQPMEVHRGAEIHLQPVEEPHAEVGGCPKKDVTPWELHVVPAEEEADEATLVGTWSQPGSAQHREVKK</sequence>
<accession>A0ABQ9DE51</accession>
<organism evidence="2 3">
    <name type="scientific">Willisornis vidua</name>
    <name type="common">Xingu scale-backed antbird</name>
    <dbReference type="NCBI Taxonomy" id="1566151"/>
    <lineage>
        <taxon>Eukaryota</taxon>
        <taxon>Metazoa</taxon>
        <taxon>Chordata</taxon>
        <taxon>Craniata</taxon>
        <taxon>Vertebrata</taxon>
        <taxon>Euteleostomi</taxon>
        <taxon>Archelosauria</taxon>
        <taxon>Archosauria</taxon>
        <taxon>Dinosauria</taxon>
        <taxon>Saurischia</taxon>
        <taxon>Theropoda</taxon>
        <taxon>Coelurosauria</taxon>
        <taxon>Aves</taxon>
        <taxon>Neognathae</taxon>
        <taxon>Neoaves</taxon>
        <taxon>Telluraves</taxon>
        <taxon>Australaves</taxon>
        <taxon>Passeriformes</taxon>
        <taxon>Thamnophilidae</taxon>
        <taxon>Willisornis</taxon>
    </lineage>
</organism>
<evidence type="ECO:0000313" key="2">
    <source>
        <dbReference type="EMBL" id="KAJ7417179.1"/>
    </source>
</evidence>
<keyword evidence="3" id="KW-1185">Reference proteome</keyword>